<sequence>MPTVRPPRPAPPNSPVIPHYKSSPSKAARSRAGSLSVTASPDPGPSGSSVPTPDWIGGGRKFEVVEDQLELEGFVIYAVEKCPQSSLSQTEAQSEWDLALRYLKKDGARPKETEKGVIMVTSLASFPSDFTIVQIPGGNFLEVREQLYTNIDLLRMGCSGRSALTLEEPSDTTKDRFISMYHVLDKATTRMSEAFRTTVLELVTLVQTALAMFNLFEMCPEERNGLLCDITCEGVRRWVSQIAEPVLKLDVLERAADPNIVAALLSLVCIVRNKLHVLGFIVPKDPFVEPQAFLEAVAAFQTHKSHGHSHVHSLSISQSVQSSVSSQPNPSILKDSRATSPSNTTAVYLSAYLIKAINIVYDKKTKQSEPYKVHRVLKNKLDDLATDLRSGAGADTENTGSNAASSSNPITDINTFVQVVASGSKDAPPSLRYLWTGRPGLTATKRNEKEVPWSEGEREDHADRDAGGRDKEGNGAKDADMRSTDDEGDGKLWAGKVARKLEGWSALTRAKKLSVDFGHLGKVLLPSDSPTCDDRGGQSGPSILVSKEQDDGDVLSSGQVSPSSDYAHMQGLGSMLTPQRSAGDVSDYDRRVSEFDQRRPPTKPRYQSRIISWSDPFSARGLIDDADGTRVPQVLDGVDEEGNFVINEDTDALRRQRLISSGPRRRRSFDDIAYLDESRLLSVERMRIDVELCGQILVMRRREAHLANVAACLEALTERLSRTNTRLREDHDAARPGLATLMERAVVLQQIEAALSRADALTLETNALRYESDQFLVEDLWHMAMQPRQRVLALREKAFGTGRRRAQGVRGAHGRFNRIQWTLDGRERLVDNLGRTESEADEEDGLAHVGLGLEEEEEEVDAVEHQTLRPTWLLRFFNYWGSKWGPSRRKTAENEDRTSPTREGESDRPESMATGSSPLASSDDTRRRPPASEETRS</sequence>
<dbReference type="PANTHER" id="PTHR31011">
    <property type="entry name" value="PROTEIN STB2-RELATED"/>
    <property type="match status" value="1"/>
</dbReference>
<accession>A0A8E2J632</accession>
<feature type="compositionally biased region" description="Basic and acidic residues" evidence="1">
    <location>
        <begin position="923"/>
        <end position="937"/>
    </location>
</feature>
<gene>
    <name evidence="3" type="ORF">OBBRIDRAFT_723647</name>
</gene>
<protein>
    <recommendedName>
        <fullName evidence="2">STB6-like N-terminal domain-containing protein</fullName>
    </recommendedName>
</protein>
<feature type="compositionally biased region" description="Polar residues" evidence="1">
    <location>
        <begin position="913"/>
        <end position="922"/>
    </location>
</feature>
<feature type="region of interest" description="Disordered" evidence="1">
    <location>
        <begin position="525"/>
        <end position="570"/>
    </location>
</feature>
<feature type="compositionally biased region" description="Basic and acidic residues" evidence="1">
    <location>
        <begin position="445"/>
        <end position="485"/>
    </location>
</feature>
<keyword evidence="4" id="KW-1185">Reference proteome</keyword>
<dbReference type="AlphaFoldDB" id="A0A8E2J632"/>
<dbReference type="Proteomes" id="UP000250043">
    <property type="component" value="Unassembled WGS sequence"/>
</dbReference>
<feature type="compositionally biased region" description="Polar residues" evidence="1">
    <location>
        <begin position="396"/>
        <end position="409"/>
    </location>
</feature>
<feature type="region of interest" description="Disordered" evidence="1">
    <location>
        <begin position="886"/>
        <end position="937"/>
    </location>
</feature>
<feature type="region of interest" description="Disordered" evidence="1">
    <location>
        <begin position="319"/>
        <end position="339"/>
    </location>
</feature>
<feature type="domain" description="STB6-like N-terminal" evidence="2">
    <location>
        <begin position="89"/>
        <end position="156"/>
    </location>
</feature>
<evidence type="ECO:0000313" key="3">
    <source>
        <dbReference type="EMBL" id="OCH94087.1"/>
    </source>
</evidence>
<feature type="compositionally biased region" description="Low complexity" evidence="1">
    <location>
        <begin position="45"/>
        <end position="54"/>
    </location>
</feature>
<feature type="region of interest" description="Disordered" evidence="1">
    <location>
        <begin position="444"/>
        <end position="490"/>
    </location>
</feature>
<name>A0A8E2J632_9APHY</name>
<evidence type="ECO:0000256" key="1">
    <source>
        <dbReference type="SAM" id="MobiDB-lite"/>
    </source>
</evidence>
<proteinExistence type="predicted"/>
<organism evidence="3 4">
    <name type="scientific">Obba rivulosa</name>
    <dbReference type="NCBI Taxonomy" id="1052685"/>
    <lineage>
        <taxon>Eukaryota</taxon>
        <taxon>Fungi</taxon>
        <taxon>Dikarya</taxon>
        <taxon>Basidiomycota</taxon>
        <taxon>Agaricomycotina</taxon>
        <taxon>Agaricomycetes</taxon>
        <taxon>Polyporales</taxon>
        <taxon>Gelatoporiaceae</taxon>
        <taxon>Obba</taxon>
    </lineage>
</organism>
<feature type="compositionally biased region" description="Low complexity" evidence="1">
    <location>
        <begin position="16"/>
        <end position="34"/>
    </location>
</feature>
<feature type="region of interest" description="Disordered" evidence="1">
    <location>
        <begin position="1"/>
        <end position="57"/>
    </location>
</feature>
<dbReference type="InterPro" id="IPR059025">
    <property type="entry name" value="STB6_N"/>
</dbReference>
<dbReference type="InterPro" id="IPR038919">
    <property type="entry name" value="STB2/STB2"/>
</dbReference>
<dbReference type="OrthoDB" id="19806at2759"/>
<evidence type="ECO:0000313" key="4">
    <source>
        <dbReference type="Proteomes" id="UP000250043"/>
    </source>
</evidence>
<dbReference type="Pfam" id="PF25995">
    <property type="entry name" value="STB6_N"/>
    <property type="match status" value="1"/>
</dbReference>
<evidence type="ECO:0000259" key="2">
    <source>
        <dbReference type="Pfam" id="PF25995"/>
    </source>
</evidence>
<dbReference type="EMBL" id="KV722347">
    <property type="protein sequence ID" value="OCH94087.1"/>
    <property type="molecule type" value="Genomic_DNA"/>
</dbReference>
<dbReference type="GO" id="GO:0070822">
    <property type="term" value="C:Sin3-type complex"/>
    <property type="evidence" value="ECO:0007669"/>
    <property type="project" value="TreeGrafter"/>
</dbReference>
<feature type="region of interest" description="Disordered" evidence="1">
    <location>
        <begin position="389"/>
        <end position="409"/>
    </location>
</feature>
<feature type="compositionally biased region" description="Basic and acidic residues" evidence="1">
    <location>
        <begin position="890"/>
        <end position="910"/>
    </location>
</feature>
<feature type="compositionally biased region" description="Pro residues" evidence="1">
    <location>
        <begin position="1"/>
        <end position="15"/>
    </location>
</feature>
<dbReference type="PANTHER" id="PTHR31011:SF2">
    <property type="entry name" value="PROTEIN STB2-RELATED"/>
    <property type="match status" value="1"/>
</dbReference>
<reference evidence="3 4" key="1">
    <citation type="submission" date="2016-07" db="EMBL/GenBank/DDBJ databases">
        <title>Draft genome of the white-rot fungus Obba rivulosa 3A-2.</title>
        <authorList>
            <consortium name="DOE Joint Genome Institute"/>
            <person name="Miettinen O."/>
            <person name="Riley R."/>
            <person name="Acob R."/>
            <person name="Barry K."/>
            <person name="Cullen D."/>
            <person name="De Vries R."/>
            <person name="Hainaut M."/>
            <person name="Hatakka A."/>
            <person name="Henrissat B."/>
            <person name="Hilden K."/>
            <person name="Kuo R."/>
            <person name="Labutti K."/>
            <person name="Lipzen A."/>
            <person name="Makela M.R."/>
            <person name="Sandor L."/>
            <person name="Spatafora J.W."/>
            <person name="Grigoriev I.V."/>
            <person name="Hibbett D.S."/>
        </authorList>
    </citation>
    <scope>NUCLEOTIDE SEQUENCE [LARGE SCALE GENOMIC DNA]</scope>
    <source>
        <strain evidence="3 4">3A-2</strain>
    </source>
</reference>